<evidence type="ECO:0000313" key="18">
    <source>
        <dbReference type="EMBL" id="KAH9522158.1"/>
    </source>
</evidence>
<protein>
    <submittedName>
        <fullName evidence="17">Glutamate receptor</fullName>
    </submittedName>
</protein>
<organism evidence="18 19">
    <name type="scientific">Dermatophagoides farinae</name>
    <name type="common">American house dust mite</name>
    <dbReference type="NCBI Taxonomy" id="6954"/>
    <lineage>
        <taxon>Eukaryota</taxon>
        <taxon>Metazoa</taxon>
        <taxon>Ecdysozoa</taxon>
        <taxon>Arthropoda</taxon>
        <taxon>Chelicerata</taxon>
        <taxon>Arachnida</taxon>
        <taxon>Acari</taxon>
        <taxon>Acariformes</taxon>
        <taxon>Sarcoptiformes</taxon>
        <taxon>Astigmata</taxon>
        <taxon>Psoroptidia</taxon>
        <taxon>Analgoidea</taxon>
        <taxon>Pyroglyphidae</taxon>
        <taxon>Dermatophagoidinae</taxon>
        <taxon>Dermatophagoides</taxon>
    </lineage>
</organism>
<feature type="compositionally biased region" description="Basic and acidic residues" evidence="12">
    <location>
        <begin position="313"/>
        <end position="323"/>
    </location>
</feature>
<evidence type="ECO:0000256" key="12">
    <source>
        <dbReference type="SAM" id="MobiDB-lite"/>
    </source>
</evidence>
<dbReference type="GO" id="GO:0016020">
    <property type="term" value="C:membrane"/>
    <property type="evidence" value="ECO:0007669"/>
    <property type="project" value="UniProtKB-SubCell"/>
</dbReference>
<reference evidence="18" key="1">
    <citation type="submission" date="2013-05" db="EMBL/GenBank/DDBJ databases">
        <authorList>
            <person name="Yim A.K.Y."/>
            <person name="Chan T.F."/>
            <person name="Ji K.M."/>
            <person name="Liu X.Y."/>
            <person name="Zhou J.W."/>
            <person name="Li R.Q."/>
            <person name="Yang K.Y."/>
            <person name="Li J."/>
            <person name="Li M."/>
            <person name="Law P.T.W."/>
            <person name="Wu Y.L."/>
            <person name="Cai Z.L."/>
            <person name="Qin H."/>
            <person name="Bao Y."/>
            <person name="Leung R.K.K."/>
            <person name="Ng P.K.S."/>
            <person name="Zou J."/>
            <person name="Zhong X.J."/>
            <person name="Ran P.X."/>
            <person name="Zhong N.S."/>
            <person name="Liu Z.G."/>
            <person name="Tsui S.K.W."/>
        </authorList>
    </citation>
    <scope>NUCLEOTIDE SEQUENCE</scope>
    <source>
        <strain evidence="18">Derf</strain>
        <tissue evidence="18">Whole organism</tissue>
    </source>
</reference>
<dbReference type="Gene3D" id="3.40.190.10">
    <property type="entry name" value="Periplasmic binding protein-like II"/>
    <property type="match status" value="2"/>
</dbReference>
<evidence type="ECO:0000256" key="13">
    <source>
        <dbReference type="SAM" id="Phobius"/>
    </source>
</evidence>
<keyword evidence="7 13" id="KW-0472">Membrane</keyword>
<keyword evidence="10" id="KW-1071">Ligand-gated ion channel</keyword>
<evidence type="ECO:0000259" key="15">
    <source>
        <dbReference type="SMART" id="SM00079"/>
    </source>
</evidence>
<comment type="subcellular location">
    <subcellularLocation>
        <location evidence="1">Membrane</location>
        <topology evidence="1">Multi-pass membrane protein</topology>
    </subcellularLocation>
</comment>
<evidence type="ECO:0000256" key="3">
    <source>
        <dbReference type="ARBA" id="ARBA00022448"/>
    </source>
</evidence>
<evidence type="ECO:0000313" key="17">
    <source>
        <dbReference type="EMBL" id="KAH7639282.1"/>
    </source>
</evidence>
<dbReference type="Pfam" id="PF10613">
    <property type="entry name" value="Lig_chan-Glu_bd"/>
    <property type="match status" value="1"/>
</dbReference>
<evidence type="ECO:0000256" key="9">
    <source>
        <dbReference type="ARBA" id="ARBA00023180"/>
    </source>
</evidence>
<evidence type="ECO:0000313" key="19">
    <source>
        <dbReference type="Proteomes" id="UP000790347"/>
    </source>
</evidence>
<dbReference type="AlphaFoldDB" id="A0A922L7G5"/>
<dbReference type="SMART" id="SM00079">
    <property type="entry name" value="PBPe"/>
    <property type="match status" value="1"/>
</dbReference>
<keyword evidence="8 17" id="KW-0675">Receptor</keyword>
<reference evidence="17" key="3">
    <citation type="journal article" date="2021" name="World Allergy Organ. J.">
        <title>Chromosome-level assembly of Dermatophagoides farinae genome and transcriptome reveals two novel allergens Der f 37 and Der f 39.</title>
        <authorList>
            <person name="Chen J."/>
            <person name="Cai Z."/>
            <person name="Fan D."/>
            <person name="Hu J."/>
            <person name="Hou Y."/>
            <person name="He Y."/>
            <person name="Zhang Z."/>
            <person name="Zhao Z."/>
            <person name="Gao P."/>
            <person name="Hu W."/>
            <person name="Sun J."/>
            <person name="Li J."/>
            <person name="Ji K."/>
        </authorList>
    </citation>
    <scope>NUCLEOTIDE SEQUENCE</scope>
    <source>
        <strain evidence="17">JKM2019</strain>
    </source>
</reference>
<feature type="compositionally biased region" description="Basic and acidic residues" evidence="12">
    <location>
        <begin position="355"/>
        <end position="365"/>
    </location>
</feature>
<sequence>MDQEPLISSVVLISSSLMTNKLIMKKIFILVATISLILSTFSSILIKAETVHGTTILNWPYVSQRSNGQFEGFCIDLLNELAPLMGIAYTLSTVSDGQYGGWIAPNGTVNGMIGEVMRSEADFAIGDITVLTNRARFVDFTLPFMEYGLAALIRRDILERYGNHIRTFKDLSEQTTIRYGVKKHGANLPLFHDSPTVAKMYSYMDTHPSVFVDGEREGLQRVKHERYAFISESPFVEYIVQRDCDLVAIDDRRRNFQFEYAIVVAKNSPLKNRFNRAIRQLRNDGKLRELKERYWLYPGRNCPNDIDYNPNMDKSKPEIRFTDHTNQMKPNNNNDDNSSGRLRHHQYGGGGHRIQPHDRVDEDDVELIKPRPDRTRTRRPIKNIHSRNFAHTNFIFTTNISKIFLSIIMTRILIVNFY</sequence>
<gene>
    <name evidence="18" type="ORF">DERF_005757</name>
    <name evidence="17" type="ORF">HUG17_3315</name>
</gene>
<dbReference type="InterPro" id="IPR015683">
    <property type="entry name" value="Ionotropic_Glu_rcpt"/>
</dbReference>
<dbReference type="SUPFAM" id="SSF53850">
    <property type="entry name" value="Periplasmic binding protein-like II"/>
    <property type="match status" value="1"/>
</dbReference>
<reference evidence="17" key="2">
    <citation type="submission" date="2020-06" db="EMBL/GenBank/DDBJ databases">
        <authorList>
            <person name="Ji K."/>
            <person name="Li J."/>
        </authorList>
    </citation>
    <scope>NUCLEOTIDE SEQUENCE</scope>
    <source>
        <strain evidence="17">JKM2019</strain>
        <tissue evidence="17">Whole body</tissue>
    </source>
</reference>
<dbReference type="Proteomes" id="UP000828236">
    <property type="component" value="Unassembled WGS sequence"/>
</dbReference>
<evidence type="ECO:0000259" key="14">
    <source>
        <dbReference type="SMART" id="SM00062"/>
    </source>
</evidence>
<dbReference type="InterPro" id="IPR001320">
    <property type="entry name" value="Iontro_rcpt_C"/>
</dbReference>
<evidence type="ECO:0000256" key="6">
    <source>
        <dbReference type="ARBA" id="ARBA00023065"/>
    </source>
</evidence>
<evidence type="ECO:0000256" key="7">
    <source>
        <dbReference type="ARBA" id="ARBA00023136"/>
    </source>
</evidence>
<dbReference type="InterPro" id="IPR019594">
    <property type="entry name" value="Glu/Gly-bd"/>
</dbReference>
<feature type="domain" description="Ionotropic glutamate receptor C-terminal" evidence="15">
    <location>
        <begin position="50"/>
        <end position="298"/>
    </location>
</feature>
<dbReference type="GO" id="GO:0015276">
    <property type="term" value="F:ligand-gated monoatomic ion channel activity"/>
    <property type="evidence" value="ECO:0007669"/>
    <property type="project" value="InterPro"/>
</dbReference>
<evidence type="ECO:0000256" key="5">
    <source>
        <dbReference type="ARBA" id="ARBA00022989"/>
    </source>
</evidence>
<reference evidence="18" key="4">
    <citation type="journal article" date="2022" name="Res Sq">
        <title>Comparative Genomics Reveals Insights into the Divergent Evolution of Astigmatic Mites and Household Pest Adaptations.</title>
        <authorList>
            <person name="Xiong Q."/>
            <person name="Wan A.T.-Y."/>
            <person name="Liu X.-Y."/>
            <person name="Fung C.S.-H."/>
            <person name="Xiao X."/>
            <person name="Malainual N."/>
            <person name="Hou J."/>
            <person name="Wang L."/>
            <person name="Wang M."/>
            <person name="Yang K."/>
            <person name="Cui Y."/>
            <person name="Leung E."/>
            <person name="Nong W."/>
            <person name="Shin S.-K."/>
            <person name="Au S."/>
            <person name="Jeong K.Y."/>
            <person name="Chew F.T."/>
            <person name="Hui J."/>
            <person name="Leung T.F."/>
            <person name="Tungtrongchitr A."/>
            <person name="Zhong N."/>
            <person name="Liu Z."/>
            <person name="Tsui S."/>
        </authorList>
    </citation>
    <scope>NUCLEOTIDE SEQUENCE</scope>
    <source>
        <strain evidence="18">Derf</strain>
        <tissue evidence="18">Whole organism</tissue>
    </source>
</reference>
<dbReference type="InterPro" id="IPR001638">
    <property type="entry name" value="Solute-binding_3/MltF_N"/>
</dbReference>
<comment type="similarity">
    <text evidence="2">Belongs to the glutamate-gated ion channel (TC 1.A.10.1) family.</text>
</comment>
<dbReference type="PANTHER" id="PTHR18966">
    <property type="entry name" value="IONOTROPIC GLUTAMATE RECEPTOR"/>
    <property type="match status" value="1"/>
</dbReference>
<dbReference type="EMBL" id="SDOV01000007">
    <property type="protein sequence ID" value="KAH7639282.1"/>
    <property type="molecule type" value="Genomic_DNA"/>
</dbReference>
<evidence type="ECO:0000259" key="16">
    <source>
        <dbReference type="SMART" id="SM00918"/>
    </source>
</evidence>
<keyword evidence="3" id="KW-0813">Transport</keyword>
<keyword evidence="9" id="KW-0325">Glycoprotein</keyword>
<dbReference type="SMART" id="SM00918">
    <property type="entry name" value="Lig_chan-Glu_bd"/>
    <property type="match status" value="1"/>
</dbReference>
<proteinExistence type="inferred from homology"/>
<name>A0A922L7G5_DERFA</name>
<evidence type="ECO:0000256" key="4">
    <source>
        <dbReference type="ARBA" id="ARBA00022692"/>
    </source>
</evidence>
<accession>A0A922L7G5</accession>
<keyword evidence="5 13" id="KW-1133">Transmembrane helix</keyword>
<feature type="domain" description="Solute-binding protein family 3/N-terminal" evidence="14">
    <location>
        <begin position="49"/>
        <end position="298"/>
    </location>
</feature>
<evidence type="ECO:0000256" key="8">
    <source>
        <dbReference type="ARBA" id="ARBA00023170"/>
    </source>
</evidence>
<evidence type="ECO:0000256" key="10">
    <source>
        <dbReference type="ARBA" id="ARBA00023286"/>
    </source>
</evidence>
<dbReference type="FunFam" id="3.40.190.10:FF:000210">
    <property type="entry name" value="Glutamate receptor ionotropic, kainate 1"/>
    <property type="match status" value="1"/>
</dbReference>
<keyword evidence="4 13" id="KW-0812">Transmembrane</keyword>
<feature type="domain" description="Ionotropic glutamate receptor L-glutamate and glycine-binding" evidence="16">
    <location>
        <begin position="60"/>
        <end position="118"/>
    </location>
</feature>
<dbReference type="CDD" id="cd13685">
    <property type="entry name" value="PBP2_iGluR_non_NMDA_like"/>
    <property type="match status" value="1"/>
</dbReference>
<dbReference type="SMART" id="SM00062">
    <property type="entry name" value="PBPb"/>
    <property type="match status" value="1"/>
</dbReference>
<dbReference type="Proteomes" id="UP000790347">
    <property type="component" value="Unassembled WGS sequence"/>
</dbReference>
<comment type="caution">
    <text evidence="18">The sequence shown here is derived from an EMBL/GenBank/DDBJ whole genome shotgun (WGS) entry which is preliminary data.</text>
</comment>
<dbReference type="EMBL" id="ASGP02000002">
    <property type="protein sequence ID" value="KAH9522158.1"/>
    <property type="molecule type" value="Genomic_DNA"/>
</dbReference>
<keyword evidence="11" id="KW-0407">Ion channel</keyword>
<evidence type="ECO:0000256" key="1">
    <source>
        <dbReference type="ARBA" id="ARBA00004141"/>
    </source>
</evidence>
<dbReference type="OrthoDB" id="5984008at2759"/>
<evidence type="ECO:0000256" key="11">
    <source>
        <dbReference type="ARBA" id="ARBA00023303"/>
    </source>
</evidence>
<keyword evidence="6" id="KW-0406">Ion transport</keyword>
<feature type="region of interest" description="Disordered" evidence="12">
    <location>
        <begin position="306"/>
        <end position="365"/>
    </location>
</feature>
<feature type="transmembrane region" description="Helical" evidence="13">
    <location>
        <begin position="27"/>
        <end position="46"/>
    </location>
</feature>
<keyword evidence="19" id="KW-1185">Reference proteome</keyword>
<evidence type="ECO:0000256" key="2">
    <source>
        <dbReference type="ARBA" id="ARBA00008685"/>
    </source>
</evidence>